<protein>
    <submittedName>
        <fullName evidence="2">Uncharacterized protein</fullName>
    </submittedName>
</protein>
<feature type="transmembrane region" description="Helical" evidence="1">
    <location>
        <begin position="117"/>
        <end position="137"/>
    </location>
</feature>
<organism evidence="2">
    <name type="scientific">viral metagenome</name>
    <dbReference type="NCBI Taxonomy" id="1070528"/>
    <lineage>
        <taxon>unclassified sequences</taxon>
        <taxon>metagenomes</taxon>
        <taxon>organismal metagenomes</taxon>
    </lineage>
</organism>
<evidence type="ECO:0000256" key="1">
    <source>
        <dbReference type="SAM" id="Phobius"/>
    </source>
</evidence>
<proteinExistence type="predicted"/>
<keyword evidence="1" id="KW-1133">Transmembrane helix</keyword>
<feature type="transmembrane region" description="Helical" evidence="1">
    <location>
        <begin position="32"/>
        <end position="52"/>
    </location>
</feature>
<accession>A0A6C0KYU5</accession>
<keyword evidence="1" id="KW-0812">Transmembrane</keyword>
<keyword evidence="1" id="KW-0472">Membrane</keyword>
<sequence length="153" mass="18260">MVKPSYDTQNRIEKLTAFDRIRKLKILEMFQYNFIGFIIVTILAFVFDKFFFQKTFNYFIEKHKTGKEQDKSYFGFLILCTITMMETFLILIILFYMRKLLLLFPPIGTYMDKSFTGLTTVDSVVHLTLSFLFLEFVSGYKAKTELILEYEFD</sequence>
<dbReference type="EMBL" id="MN741005">
    <property type="protein sequence ID" value="QHU22306.1"/>
    <property type="molecule type" value="Genomic_DNA"/>
</dbReference>
<name>A0A6C0KYU5_9ZZZZ</name>
<reference evidence="2" key="1">
    <citation type="journal article" date="2020" name="Nature">
        <title>Giant virus diversity and host interactions through global metagenomics.</title>
        <authorList>
            <person name="Schulz F."/>
            <person name="Roux S."/>
            <person name="Paez-Espino D."/>
            <person name="Jungbluth S."/>
            <person name="Walsh D.A."/>
            <person name="Denef V.J."/>
            <person name="McMahon K.D."/>
            <person name="Konstantinidis K.T."/>
            <person name="Eloe-Fadrosh E.A."/>
            <person name="Kyrpides N.C."/>
            <person name="Woyke T."/>
        </authorList>
    </citation>
    <scope>NUCLEOTIDE SEQUENCE</scope>
    <source>
        <strain evidence="2">GVMAG-S-ERX555907-102</strain>
    </source>
</reference>
<dbReference type="AlphaFoldDB" id="A0A6C0KYU5"/>
<feature type="transmembrane region" description="Helical" evidence="1">
    <location>
        <begin position="73"/>
        <end position="97"/>
    </location>
</feature>
<evidence type="ECO:0000313" key="2">
    <source>
        <dbReference type="EMBL" id="QHU22306.1"/>
    </source>
</evidence>